<reference evidence="2 5" key="1">
    <citation type="submission" date="2015-06" db="EMBL/GenBank/DDBJ databases">
        <title>Genome sequence of Pseudoalteromonas carrageenovora.</title>
        <authorList>
            <person name="Xie B.-B."/>
            <person name="Rong J.-C."/>
            <person name="Qin Q.-L."/>
            <person name="Zhang Y.-Z."/>
        </authorList>
    </citation>
    <scope>NUCLEOTIDE SEQUENCE [LARGE SCALE GENOMIC DNA]</scope>
    <source>
        <strain evidence="2 5">IAM 12662</strain>
    </source>
</reference>
<name>A0A2K4XFH2_PSEVC</name>
<feature type="transmembrane region" description="Helical" evidence="1">
    <location>
        <begin position="919"/>
        <end position="940"/>
    </location>
</feature>
<keyword evidence="1" id="KW-1133">Transmembrane helix</keyword>
<evidence type="ECO:0000313" key="2">
    <source>
        <dbReference type="EMBL" id="MBE0384689.1"/>
    </source>
</evidence>
<organism evidence="3 4">
    <name type="scientific">Pseudoalteromonas carrageenovora IAM 12662</name>
    <dbReference type="NCBI Taxonomy" id="1314868"/>
    <lineage>
        <taxon>Bacteria</taxon>
        <taxon>Pseudomonadati</taxon>
        <taxon>Pseudomonadota</taxon>
        <taxon>Gammaproteobacteria</taxon>
        <taxon>Alteromonadales</taxon>
        <taxon>Pseudoalteromonadaceae</taxon>
        <taxon>Pseudoalteromonas</taxon>
    </lineage>
</organism>
<accession>A0A2K4XFH2</accession>
<dbReference type="Pfam" id="PF00873">
    <property type="entry name" value="ACR_tran"/>
    <property type="match status" value="1"/>
</dbReference>
<dbReference type="SUPFAM" id="SSF82866">
    <property type="entry name" value="Multidrug efflux transporter AcrB transmembrane domain"/>
    <property type="match status" value="2"/>
</dbReference>
<sequence length="1026" mass="113691">MSFAQLSIEKKVISWMFALLLLIGGSVSYFDLGQLEDPEFTLKTAMVITMYPGASPQQVEEEVTFPIENAIQQLPYVDYVTSISSNGKSQISVEMKSTYRKEQLRQIWDEMRRKINDLSPSLPSGVYPSTILDDFGDVYGVMYAVTGDGYSYDELKDYTDYLKRELVLVKGVSKVTIAGEQQPQVMVEVSTRKLAQLGIAPSHIFGLLQSQNTVSNAGKIRVGDESIRFHPTGEFKDVKELETLLISKPGASELIYLGDVAKVFREYAEVPSNVIRYNSEQALLIGVSFMNSVNVVDVGKRIDEHLAELEYQRPHGIHVESVYNQPKEVEKSVDGFIVSLVEAIAIVIVVLLIFMGLKSGILIGGILLLTVLGTFIFMKLFAIDLQRISLGALIIALGMLVDNAIVVTEGILINLKRGQTKLKAAVNIVEQTKWPLLGATVIGITAFAPIGLSSDATGEFAGSLFWVLFISLLLSWITAITLTPFFANLMFKQDEFKKAKNAEGDEEDDDPYQGFIFTGYKALLDVSMHYRKTTLVLMVVLLCSAVVGFGAVKQSFFPASNTPMFYVDYWQQQGSDIRATLDGIKKLENYLQKEELVEEITSTTGQGAPRFMLTYAPQKSYSSYGQLIIRVKSREAVAVVMQKVREYSQNTPLSAELKIKPMEIGPSTDAKIEARFTGPDPVVLRKLAAKAEDVIAQDEGAYNIRDDWRARTKMIRPQFNEQKARRLGISKSDLDDVLLTSLSGKQVGVYRDGTQLLPIIARSPANERLNVESVHDLQIYSPVLGVFVPVTQVVDEFVVEWEDSLIMRRDRKRTITVMADQNVLGDETAAKLFARIRGPVEAIELPRGYKLEWGGEYESSSDAQSAIFGSLPLGYLAMFAVTVVLFNSLKQPLVIWATVPLAIIGVSAGMLIMNAAFSFMALLGLLSLSGMLIKNGIVLVDQINLELRDGKSPYQAVFESGVSRVRPVAMAAITTILGMIPLLFDVFFQSMAVTIMFGLGFATILTLIVVPVLYTVVFRIDYEPRK</sequence>
<dbReference type="RefSeq" id="WP_104644083.1">
    <property type="nucleotide sequence ID" value="NZ_AQGW01000025.1"/>
</dbReference>
<dbReference type="SUPFAM" id="SSF82714">
    <property type="entry name" value="Multidrug efflux transporter AcrB TolC docking domain, DN and DC subdomains"/>
    <property type="match status" value="2"/>
</dbReference>
<gene>
    <name evidence="3" type="primary">czcA</name>
    <name evidence="3" type="ORF">PCAR9_B0602</name>
    <name evidence="2" type="ORF">PCARR_b0709</name>
</gene>
<feature type="transmembrane region" description="Helical" evidence="1">
    <location>
        <begin position="12"/>
        <end position="30"/>
    </location>
</feature>
<dbReference type="Gene3D" id="3.30.70.1440">
    <property type="entry name" value="Multidrug efflux transporter AcrB pore domain"/>
    <property type="match status" value="1"/>
</dbReference>
<feature type="transmembrane region" description="Helical" evidence="1">
    <location>
        <begin position="434"/>
        <end position="452"/>
    </location>
</feature>
<feature type="transmembrane region" description="Helical" evidence="1">
    <location>
        <begin position="994"/>
        <end position="1017"/>
    </location>
</feature>
<dbReference type="Proteomes" id="UP000238288">
    <property type="component" value="Chromosome PCAR9b"/>
</dbReference>
<feature type="transmembrane region" description="Helical" evidence="1">
    <location>
        <begin position="335"/>
        <end position="354"/>
    </location>
</feature>
<feature type="transmembrane region" description="Helical" evidence="1">
    <location>
        <begin position="361"/>
        <end position="382"/>
    </location>
</feature>
<protein>
    <submittedName>
        <fullName evidence="3">Cobalt-zinc-cadmium resistance protein CzcA</fullName>
    </submittedName>
</protein>
<feature type="transmembrane region" description="Helical" evidence="1">
    <location>
        <begin position="893"/>
        <end position="913"/>
    </location>
</feature>
<dbReference type="EMBL" id="LT965929">
    <property type="protein sequence ID" value="SOU43069.1"/>
    <property type="molecule type" value="Genomic_DNA"/>
</dbReference>
<feature type="transmembrane region" description="Helical" evidence="1">
    <location>
        <begin position="866"/>
        <end position="886"/>
    </location>
</feature>
<dbReference type="GeneID" id="93665772"/>
<dbReference type="AlphaFoldDB" id="A0A2K4XFH2"/>
<dbReference type="GO" id="GO:0005886">
    <property type="term" value="C:plasma membrane"/>
    <property type="evidence" value="ECO:0007669"/>
    <property type="project" value="TreeGrafter"/>
</dbReference>
<evidence type="ECO:0000313" key="3">
    <source>
        <dbReference type="EMBL" id="SOU43069.1"/>
    </source>
</evidence>
<dbReference type="Gene3D" id="3.30.70.1320">
    <property type="entry name" value="Multidrug efflux transporter AcrB pore domain like"/>
    <property type="match status" value="1"/>
</dbReference>
<keyword evidence="1" id="KW-0812">Transmembrane</keyword>
<dbReference type="PANTHER" id="PTHR32063:SF18">
    <property type="entry name" value="CATION EFFLUX SYSTEM PROTEIN"/>
    <property type="match status" value="1"/>
</dbReference>
<dbReference type="Gene3D" id="3.30.2090.10">
    <property type="entry name" value="Multidrug efflux transporter AcrB TolC docking domain, DN and DC subdomains"/>
    <property type="match status" value="2"/>
</dbReference>
<dbReference type="PRINTS" id="PR00702">
    <property type="entry name" value="ACRIFLAVINRP"/>
</dbReference>
<feature type="transmembrane region" description="Helical" evidence="1">
    <location>
        <begin position="464"/>
        <end position="491"/>
    </location>
</feature>
<evidence type="ECO:0000256" key="1">
    <source>
        <dbReference type="SAM" id="Phobius"/>
    </source>
</evidence>
<dbReference type="Proteomes" id="UP000615003">
    <property type="component" value="Unassembled WGS sequence"/>
</dbReference>
<dbReference type="EMBL" id="AQGW01000025">
    <property type="protein sequence ID" value="MBE0384689.1"/>
    <property type="molecule type" value="Genomic_DNA"/>
</dbReference>
<reference evidence="3 4" key="2">
    <citation type="submission" date="2017-11" db="EMBL/GenBank/DDBJ databases">
        <authorList>
            <person name="Han C.G."/>
        </authorList>
    </citation>
    <scope>NUCLEOTIDE SEQUENCE [LARGE SCALE GENOMIC DNA]</scope>
    <source>
        <strain evidence="4">ATCC 43555</strain>
        <strain evidence="3">ATCC43555</strain>
    </source>
</reference>
<dbReference type="InterPro" id="IPR027463">
    <property type="entry name" value="AcrB_DN_DC_subdom"/>
</dbReference>
<evidence type="ECO:0000313" key="4">
    <source>
        <dbReference type="Proteomes" id="UP000238288"/>
    </source>
</evidence>
<feature type="transmembrane region" description="Helical" evidence="1">
    <location>
        <begin position="968"/>
        <end position="988"/>
    </location>
</feature>
<proteinExistence type="predicted"/>
<dbReference type="Gene3D" id="1.20.1640.10">
    <property type="entry name" value="Multidrug efflux transporter AcrB transmembrane domain"/>
    <property type="match status" value="2"/>
</dbReference>
<dbReference type="InterPro" id="IPR001036">
    <property type="entry name" value="Acrflvin-R"/>
</dbReference>
<dbReference type="SUPFAM" id="SSF82693">
    <property type="entry name" value="Multidrug efflux transporter AcrB pore domain, PN1, PN2, PC1 and PC2 subdomains"/>
    <property type="match status" value="2"/>
</dbReference>
<feature type="transmembrane region" description="Helical" evidence="1">
    <location>
        <begin position="388"/>
        <end position="413"/>
    </location>
</feature>
<dbReference type="PANTHER" id="PTHR32063">
    <property type="match status" value="1"/>
</dbReference>
<dbReference type="OrthoDB" id="9757940at2"/>
<dbReference type="Gene3D" id="3.30.70.1430">
    <property type="entry name" value="Multidrug efflux transporter AcrB pore domain"/>
    <property type="match status" value="2"/>
</dbReference>
<evidence type="ECO:0000313" key="5">
    <source>
        <dbReference type="Proteomes" id="UP000615003"/>
    </source>
</evidence>
<keyword evidence="5" id="KW-1185">Reference proteome</keyword>
<keyword evidence="1" id="KW-0472">Membrane</keyword>
<feature type="transmembrane region" description="Helical" evidence="1">
    <location>
        <begin position="534"/>
        <end position="552"/>
    </location>
</feature>
<dbReference type="GO" id="GO:0042910">
    <property type="term" value="F:xenobiotic transmembrane transporter activity"/>
    <property type="evidence" value="ECO:0007669"/>
    <property type="project" value="TreeGrafter"/>
</dbReference>